<dbReference type="OrthoDB" id="7675159at2"/>
<feature type="transmembrane region" description="Helical" evidence="8">
    <location>
        <begin position="58"/>
        <end position="81"/>
    </location>
</feature>
<feature type="transmembrane region" description="Helical" evidence="8">
    <location>
        <begin position="33"/>
        <end position="52"/>
    </location>
</feature>
<evidence type="ECO:0000256" key="7">
    <source>
        <dbReference type="ARBA" id="ARBA00023136"/>
    </source>
</evidence>
<evidence type="ECO:0000256" key="4">
    <source>
        <dbReference type="ARBA" id="ARBA00022475"/>
    </source>
</evidence>
<keyword evidence="4" id="KW-1003">Cell membrane</keyword>
<dbReference type="EMBL" id="RBIG01000004">
    <property type="protein sequence ID" value="RKQ67983.1"/>
    <property type="molecule type" value="Genomic_DNA"/>
</dbReference>
<dbReference type="Proteomes" id="UP000277424">
    <property type="component" value="Unassembled WGS sequence"/>
</dbReference>
<dbReference type="GO" id="GO:0005886">
    <property type="term" value="C:plasma membrane"/>
    <property type="evidence" value="ECO:0007669"/>
    <property type="project" value="UniProtKB-SubCell"/>
</dbReference>
<keyword evidence="3" id="KW-0813">Transport</keyword>
<dbReference type="RefSeq" id="WP_121221688.1">
    <property type="nucleotide sequence ID" value="NZ_RBIG01000004.1"/>
</dbReference>
<feature type="transmembrane region" description="Helical" evidence="8">
    <location>
        <begin position="181"/>
        <end position="200"/>
    </location>
</feature>
<keyword evidence="7 8" id="KW-0472">Membrane</keyword>
<dbReference type="InterPro" id="IPR011606">
    <property type="entry name" value="Brnchd-chn_aa_trnsp_permease"/>
</dbReference>
<protein>
    <submittedName>
        <fullName evidence="9">Putative branched-subunit amino acid permease</fullName>
    </submittedName>
</protein>
<evidence type="ECO:0000313" key="9">
    <source>
        <dbReference type="EMBL" id="RKQ67983.1"/>
    </source>
</evidence>
<dbReference type="AlphaFoldDB" id="A0A420WAH5"/>
<dbReference type="Pfam" id="PF03591">
    <property type="entry name" value="AzlC"/>
    <property type="match status" value="1"/>
</dbReference>
<keyword evidence="6 8" id="KW-1133">Transmembrane helix</keyword>
<evidence type="ECO:0000256" key="6">
    <source>
        <dbReference type="ARBA" id="ARBA00022989"/>
    </source>
</evidence>
<evidence type="ECO:0000256" key="3">
    <source>
        <dbReference type="ARBA" id="ARBA00022448"/>
    </source>
</evidence>
<evidence type="ECO:0000256" key="1">
    <source>
        <dbReference type="ARBA" id="ARBA00004651"/>
    </source>
</evidence>
<evidence type="ECO:0000256" key="2">
    <source>
        <dbReference type="ARBA" id="ARBA00010735"/>
    </source>
</evidence>
<feature type="transmembrane region" description="Helical" evidence="8">
    <location>
        <begin position="88"/>
        <end position="109"/>
    </location>
</feature>
<comment type="subcellular location">
    <subcellularLocation>
        <location evidence="1">Cell membrane</location>
        <topology evidence="1">Multi-pass membrane protein</topology>
    </subcellularLocation>
</comment>
<feature type="transmembrane region" description="Helical" evidence="8">
    <location>
        <begin position="121"/>
        <end position="139"/>
    </location>
</feature>
<name>A0A420WAH5_9PROT</name>
<dbReference type="GO" id="GO:1903785">
    <property type="term" value="P:L-valine transmembrane transport"/>
    <property type="evidence" value="ECO:0007669"/>
    <property type="project" value="TreeGrafter"/>
</dbReference>
<evidence type="ECO:0000256" key="8">
    <source>
        <dbReference type="SAM" id="Phobius"/>
    </source>
</evidence>
<dbReference type="PANTHER" id="PTHR34979">
    <property type="entry name" value="INNER MEMBRANE PROTEIN YGAZ"/>
    <property type="match status" value="1"/>
</dbReference>
<accession>A0A420WAH5</accession>
<keyword evidence="5 8" id="KW-0812">Transmembrane</keyword>
<organism evidence="9 10">
    <name type="scientific">Oceanibaculum indicum</name>
    <dbReference type="NCBI Taxonomy" id="526216"/>
    <lineage>
        <taxon>Bacteria</taxon>
        <taxon>Pseudomonadati</taxon>
        <taxon>Pseudomonadota</taxon>
        <taxon>Alphaproteobacteria</taxon>
        <taxon>Rhodospirillales</taxon>
        <taxon>Oceanibaculaceae</taxon>
        <taxon>Oceanibaculum</taxon>
    </lineage>
</organism>
<reference evidence="9 10" key="1">
    <citation type="submission" date="2018-10" db="EMBL/GenBank/DDBJ databases">
        <title>Comparative analysis of microorganisms from saline springs in Andes Mountain Range, Colombia.</title>
        <authorList>
            <person name="Rubin E."/>
        </authorList>
    </citation>
    <scope>NUCLEOTIDE SEQUENCE [LARGE SCALE GENOMIC DNA]</scope>
    <source>
        <strain evidence="9 10">USBA 36</strain>
    </source>
</reference>
<comment type="caution">
    <text evidence="9">The sequence shown here is derived from an EMBL/GenBank/DDBJ whole genome shotgun (WGS) entry which is preliminary data.</text>
</comment>
<evidence type="ECO:0000256" key="5">
    <source>
        <dbReference type="ARBA" id="ARBA00022692"/>
    </source>
</evidence>
<feature type="transmembrane region" description="Helical" evidence="8">
    <location>
        <begin position="229"/>
        <end position="249"/>
    </location>
</feature>
<comment type="similarity">
    <text evidence="2">Belongs to the AzlC family.</text>
</comment>
<gene>
    <name evidence="9" type="ORF">BCL74_3300</name>
</gene>
<proteinExistence type="inferred from homology"/>
<sequence>MPDSSSDSSAAAETQYRPFGSGARAFRGGAIDALGLPALVLGASYLGFGSLVRESGYSLTLGLFSTMTGWALPGQVVLIELMALGSSLFAICLAVAMTNMRLLPMAVTLTPVLRVPGRASWRYYLAAHFCAVTAWVFTMRRAPSLPPEERLSYFLGFGAMVWAASMIGTATGYLLSATVPMQVSLGLVFLNPIYFMLMFMGDLGQRSRVLSLLIGVAAGPLLFQIDADWGLMIAGLGAGTLGFYIDRWLPRKGSGKGSHG</sequence>
<feature type="transmembrane region" description="Helical" evidence="8">
    <location>
        <begin position="151"/>
        <end position="175"/>
    </location>
</feature>
<dbReference type="PANTHER" id="PTHR34979:SF1">
    <property type="entry name" value="INNER MEMBRANE PROTEIN YGAZ"/>
    <property type="match status" value="1"/>
</dbReference>
<evidence type="ECO:0000313" key="10">
    <source>
        <dbReference type="Proteomes" id="UP000277424"/>
    </source>
</evidence>